<name>A0A024G008_9STRA</name>
<reference evidence="1 2" key="1">
    <citation type="submission" date="2012-05" db="EMBL/GenBank/DDBJ databases">
        <title>Recombination and specialization in a pathogen metapopulation.</title>
        <authorList>
            <person name="Gardiner A."/>
            <person name="Kemen E."/>
            <person name="Schultz-Larsen T."/>
            <person name="MacLean D."/>
            <person name="Van Oosterhout C."/>
            <person name="Jones J.D.G."/>
        </authorList>
    </citation>
    <scope>NUCLEOTIDE SEQUENCE [LARGE SCALE GENOMIC DNA]</scope>
    <source>
        <strain evidence="1 2">Ac Nc2</strain>
    </source>
</reference>
<dbReference type="AlphaFoldDB" id="A0A024G008"/>
<organism evidence="1 2">
    <name type="scientific">Albugo candida</name>
    <dbReference type="NCBI Taxonomy" id="65357"/>
    <lineage>
        <taxon>Eukaryota</taxon>
        <taxon>Sar</taxon>
        <taxon>Stramenopiles</taxon>
        <taxon>Oomycota</taxon>
        <taxon>Peronosporomycetes</taxon>
        <taxon>Albuginales</taxon>
        <taxon>Albuginaceae</taxon>
        <taxon>Albugo</taxon>
    </lineage>
</organism>
<sequence>MVSRSVRLVLIALTTQFPSFHSNVPDHISLDTFAHALPFEVEKVSRFLQKLQNYIDMIVHKQIDIGIHLRRLNQLRSQYFILDCESEITQLRETVFLNNLPRLEIACGGLASSLTQPWTTSKSKIAEEMRLNWQSLKVISEEVTRLSSNINRELNSELLNAGLDDQIKFFENKIEKMYPRPATAISQSTNEMVLSCWRLLNEATLKRRVFRTQYRLVKNAVLERNWLQTATGHLLPKHLSDSFSTDIENIGLYGRQRDYKKNQLNYWHPREAMDSYPITEEQTNPEIHLTCEFATESQIIKPVPGMTVISTENFLAMCIMEAFNRESLLLFPKIISYIRNEASFNTLEKVEKLQESYASTTGEQSSMESYDASQVIRHIHNLIAVWLGELRSASVELRLVQERYNELVNSLTATQIRISRAVHDLNKVYHQVIEDHSSTLEQCHGNLHHSQLTGIFQKLTHITDDKRYSSIMAEKRHEVVCSERKVKQLKASMQETQLRAGDLFVNVINLEKHIIAFVQTFTHSKRVFRQDSGVTSMVSLIQEYLIRFEIPRIKAEAFEMHGRIALAQYHATKFSTCVMDTSLLTFLLVDDKQVQCVEHERSGSHDAGESIPMLAAFLL</sequence>
<proteinExistence type="predicted"/>
<protein>
    <submittedName>
        <fullName evidence="1">Uncharacterized protein</fullName>
    </submittedName>
</protein>
<comment type="caution">
    <text evidence="1">The sequence shown here is derived from an EMBL/GenBank/DDBJ whole genome shotgun (WGS) entry which is preliminary data.</text>
</comment>
<dbReference type="EMBL" id="CAIX01000003">
    <property type="protein sequence ID" value="CCI39655.1"/>
    <property type="molecule type" value="Genomic_DNA"/>
</dbReference>
<dbReference type="InParanoid" id="A0A024G008"/>
<dbReference type="Proteomes" id="UP000053237">
    <property type="component" value="Unassembled WGS sequence"/>
</dbReference>
<gene>
    <name evidence="1" type="ORF">BN9_004380</name>
</gene>
<evidence type="ECO:0000313" key="1">
    <source>
        <dbReference type="EMBL" id="CCI39655.1"/>
    </source>
</evidence>
<accession>A0A024G008</accession>
<evidence type="ECO:0000313" key="2">
    <source>
        <dbReference type="Proteomes" id="UP000053237"/>
    </source>
</evidence>
<keyword evidence="2" id="KW-1185">Reference proteome</keyword>